<name>A0A1L3JB73_9SPHN</name>
<reference evidence="2 3" key="1">
    <citation type="submission" date="2016-11" db="EMBL/GenBank/DDBJ databases">
        <title>Sphingorhabdus sp. LPB0140, isolated from marine environment.</title>
        <authorList>
            <person name="Kim E."/>
            <person name="Yi H."/>
        </authorList>
    </citation>
    <scope>NUCLEOTIDE SEQUENCE [LARGE SCALE GENOMIC DNA]</scope>
    <source>
        <strain evidence="2 3">LPB0140</strain>
    </source>
</reference>
<dbReference type="InterPro" id="IPR003646">
    <property type="entry name" value="SH3-like_bac-type"/>
</dbReference>
<dbReference type="STRING" id="1913578.LPB140_05665"/>
<dbReference type="KEGG" id="sphl:LPB140_05665"/>
<protein>
    <recommendedName>
        <fullName evidence="1">SH3b domain-containing protein</fullName>
    </recommendedName>
</protein>
<gene>
    <name evidence="2" type="ORF">LPB140_05665</name>
</gene>
<dbReference type="AlphaFoldDB" id="A0A1L3JB73"/>
<accession>A0A1L3JB73</accession>
<dbReference type="InterPro" id="IPR010466">
    <property type="entry name" value="DUF1058"/>
</dbReference>
<dbReference type="Pfam" id="PF06347">
    <property type="entry name" value="SH3_4"/>
    <property type="match status" value="2"/>
</dbReference>
<organism evidence="2 3">
    <name type="scientific">Sphingorhabdus lutea</name>
    <dbReference type="NCBI Taxonomy" id="1913578"/>
    <lineage>
        <taxon>Bacteria</taxon>
        <taxon>Pseudomonadati</taxon>
        <taxon>Pseudomonadota</taxon>
        <taxon>Alphaproteobacteria</taxon>
        <taxon>Sphingomonadales</taxon>
        <taxon>Sphingomonadaceae</taxon>
        <taxon>Sphingorhabdus</taxon>
    </lineage>
</organism>
<evidence type="ECO:0000313" key="3">
    <source>
        <dbReference type="Proteomes" id="UP000242561"/>
    </source>
</evidence>
<feature type="domain" description="SH3b" evidence="1">
    <location>
        <begin position="102"/>
        <end position="164"/>
    </location>
</feature>
<feature type="domain" description="SH3b" evidence="1">
    <location>
        <begin position="38"/>
        <end position="101"/>
    </location>
</feature>
<dbReference type="EMBL" id="CP018154">
    <property type="protein sequence ID" value="APG62368.1"/>
    <property type="molecule type" value="Genomic_DNA"/>
</dbReference>
<dbReference type="RefSeq" id="WP_072559019.1">
    <property type="nucleotide sequence ID" value="NZ_CP018154.1"/>
</dbReference>
<dbReference type="Gene3D" id="2.30.30.40">
    <property type="entry name" value="SH3 Domains"/>
    <property type="match status" value="1"/>
</dbReference>
<dbReference type="OrthoDB" id="9810773at2"/>
<sequence>MSRHKHIILPILSLAILTPLISGGFSANVAAQTSKQVPYWSSIKADEARTRTGPSTDFPVKWIYRRAELPVKVVAKYSDWRKVEDPDGDQGWMHVKLLSTTRSALVTQDGVSELREEPSPTARISWRVEKGVVGKVSDCVKGWCKLDVKGRYGYIETSKIWGEEAL</sequence>
<proteinExistence type="predicted"/>
<keyword evidence="3" id="KW-1185">Reference proteome</keyword>
<dbReference type="Proteomes" id="UP000242561">
    <property type="component" value="Chromosome"/>
</dbReference>
<dbReference type="SMART" id="SM00287">
    <property type="entry name" value="SH3b"/>
    <property type="match status" value="2"/>
</dbReference>
<evidence type="ECO:0000259" key="1">
    <source>
        <dbReference type="SMART" id="SM00287"/>
    </source>
</evidence>
<evidence type="ECO:0000313" key="2">
    <source>
        <dbReference type="EMBL" id="APG62368.1"/>
    </source>
</evidence>